<dbReference type="InterPro" id="IPR005135">
    <property type="entry name" value="Endo/exonuclease/phosphatase"/>
</dbReference>
<dbReference type="EMBL" id="CP000887">
    <property type="protein sequence ID" value="ACD72353.1"/>
    <property type="molecule type" value="Genomic_DNA"/>
</dbReference>
<keyword evidence="2 6" id="KW-0479">Metal-binding</keyword>
<feature type="active site" description="Proton acceptor" evidence="5">
    <location>
        <position position="287"/>
    </location>
</feature>
<dbReference type="InterPro" id="IPR004808">
    <property type="entry name" value="AP_endonuc_1"/>
</dbReference>
<dbReference type="GO" id="GO:0003677">
    <property type="term" value="F:DNA binding"/>
    <property type="evidence" value="ECO:0007669"/>
    <property type="project" value="InterPro"/>
</dbReference>
<feature type="active site" description="Proton donor/acceptor" evidence="5">
    <location>
        <position position="186"/>
    </location>
</feature>
<feature type="binding site" evidence="6">
    <location>
        <position position="188"/>
    </location>
    <ligand>
        <name>Mg(2+)</name>
        <dbReference type="ChEBI" id="CHEBI:18420"/>
        <label>1</label>
    </ligand>
</feature>
<dbReference type="PROSITE" id="PS00726">
    <property type="entry name" value="AP_NUCLEASE_F1_1"/>
    <property type="match status" value="1"/>
</dbReference>
<dbReference type="GO" id="GO:0004519">
    <property type="term" value="F:endonuclease activity"/>
    <property type="evidence" value="ECO:0007669"/>
    <property type="project" value="InterPro"/>
</dbReference>
<dbReference type="NCBIfam" id="TIGR00633">
    <property type="entry name" value="xth"/>
    <property type="match status" value="1"/>
</dbReference>
<keyword evidence="4 6" id="KW-0460">Magnesium</keyword>
<evidence type="ECO:0000313" key="10">
    <source>
        <dbReference type="Proteomes" id="UP000002565"/>
    </source>
</evidence>
<feature type="binding site" evidence="6">
    <location>
        <position position="287"/>
    </location>
    <ligand>
        <name>Mg(2+)</name>
        <dbReference type="ChEBI" id="CHEBI:18420"/>
        <label>1</label>
    </ligand>
</feature>
<evidence type="ECO:0000256" key="5">
    <source>
        <dbReference type="PIRSR" id="PIRSR604808-1"/>
    </source>
</evidence>
<evidence type="ECO:0000259" key="8">
    <source>
        <dbReference type="Pfam" id="PF03372"/>
    </source>
</evidence>
<dbReference type="SUPFAM" id="SSF56219">
    <property type="entry name" value="DNase I-like"/>
    <property type="match status" value="1"/>
</dbReference>
<comment type="similarity">
    <text evidence="1">Belongs to the DNA repair enzymes AP/ExoA family.</text>
</comment>
<keyword evidence="3" id="KW-0378">Hydrolase</keyword>
<dbReference type="HOGENOM" id="CLU_027539_0_1_5"/>
<name>A0A0F6AQE8_BRUA1</name>
<dbReference type="AlphaFoldDB" id="A0A0F6AQE8"/>
<accession>A0A0F6AQE8</accession>
<dbReference type="InterPro" id="IPR036691">
    <property type="entry name" value="Endo/exonu/phosph_ase_sf"/>
</dbReference>
<feature type="active site" evidence="5">
    <location>
        <position position="145"/>
    </location>
</feature>
<protein>
    <submittedName>
        <fullName evidence="9">Exodeoxyribonuclease III</fullName>
    </submittedName>
</protein>
<dbReference type="GO" id="GO:0006281">
    <property type="term" value="P:DNA repair"/>
    <property type="evidence" value="ECO:0007669"/>
    <property type="project" value="InterPro"/>
</dbReference>
<feature type="binding site" evidence="6">
    <location>
        <position position="186"/>
    </location>
    <ligand>
        <name>Mg(2+)</name>
        <dbReference type="ChEBI" id="CHEBI:18420"/>
        <label>1</label>
    </ligand>
</feature>
<dbReference type="Gene3D" id="3.60.10.10">
    <property type="entry name" value="Endonuclease/exonuclease/phosphatase"/>
    <property type="match status" value="1"/>
</dbReference>
<feature type="domain" description="Endonuclease/exonuclease/phosphatase" evidence="8">
    <location>
        <begin position="40"/>
        <end position="287"/>
    </location>
</feature>
<evidence type="ECO:0000256" key="3">
    <source>
        <dbReference type="ARBA" id="ARBA00022801"/>
    </source>
</evidence>
<evidence type="ECO:0000256" key="7">
    <source>
        <dbReference type="PIRSR" id="PIRSR604808-3"/>
    </source>
</evidence>
<feature type="site" description="Interaction with DNA substrate" evidence="7">
    <location>
        <position position="287"/>
    </location>
</feature>
<dbReference type="Pfam" id="PF03372">
    <property type="entry name" value="Exo_endo_phos"/>
    <property type="match status" value="1"/>
</dbReference>
<evidence type="ECO:0000256" key="2">
    <source>
        <dbReference type="ARBA" id="ARBA00022723"/>
    </source>
</evidence>
<evidence type="ECO:0000256" key="1">
    <source>
        <dbReference type="ARBA" id="ARBA00007092"/>
    </source>
</evidence>
<evidence type="ECO:0000313" key="9">
    <source>
        <dbReference type="EMBL" id="ACD72353.1"/>
    </source>
</evidence>
<dbReference type="PANTHER" id="PTHR43250:SF2">
    <property type="entry name" value="EXODEOXYRIBONUCLEASE III"/>
    <property type="match status" value="1"/>
</dbReference>
<dbReference type="Proteomes" id="UP000002565">
    <property type="component" value="Chromosome 1"/>
</dbReference>
<reference evidence="9 10" key="1">
    <citation type="journal article" date="2008" name="PLoS ONE">
        <title>Genome sequence of Brucella abortus vaccine strain S19 compared to virulent strains yields candidate virulence genes.</title>
        <authorList>
            <person name="Crasta O.R."/>
            <person name="Folkerts O."/>
            <person name="Fei Z."/>
            <person name="Mane S.P."/>
            <person name="Evans C."/>
            <person name="Martino-Catt S."/>
            <person name="Bricker B."/>
            <person name="Yu G."/>
            <person name="Du L."/>
            <person name="Sobral B.W."/>
        </authorList>
    </citation>
    <scope>NUCLEOTIDE SEQUENCE [LARGE SCALE GENOMIC DNA]</scope>
    <source>
        <strain evidence="9 10">S19</strain>
    </source>
</reference>
<feature type="binding site" evidence="6">
    <location>
        <position position="43"/>
    </location>
    <ligand>
        <name>Mg(2+)</name>
        <dbReference type="ChEBI" id="CHEBI:18420"/>
        <label>1</label>
    </ligand>
</feature>
<dbReference type="GO" id="GO:0008311">
    <property type="term" value="F:double-stranded DNA 3'-5' DNA exonuclease activity"/>
    <property type="evidence" value="ECO:0007669"/>
    <property type="project" value="InterPro"/>
</dbReference>
<gene>
    <name evidence="9" type="ordered locus">BAbS19_I08320</name>
</gene>
<feature type="binding site" evidence="6">
    <location>
        <position position="286"/>
    </location>
    <ligand>
        <name>Mg(2+)</name>
        <dbReference type="ChEBI" id="CHEBI:18420"/>
        <label>1</label>
    </ligand>
</feature>
<proteinExistence type="inferred from homology"/>
<evidence type="ECO:0000256" key="4">
    <source>
        <dbReference type="ARBA" id="ARBA00022842"/>
    </source>
</evidence>
<dbReference type="GO" id="GO:0046872">
    <property type="term" value="F:metal ion binding"/>
    <property type="evidence" value="ECO:0007669"/>
    <property type="project" value="UniProtKB-KW"/>
</dbReference>
<dbReference type="KEGG" id="bmc:BAbS19_I08320"/>
<sequence>MLRRRNTSCDRNVGGKAVWAKGPCLPCPARAHNHYGMKIATWNINSVKARIDNLQHWLRESSPDIVCLQEIKSVDEQFPRLEIEALGYHVETHGQKGFNGVALLSKKSPDEINKGLPGDDSDEQARFIEGIYSTDTGVVRVVSLYLPNGNPIDTEKFPYKLSWMQRLENWAKKRLTLEEPLVLAGDYNVIPEPVDARNPQAWLGDALFQPQSRQAFRRLENLGFTDAIRASTDESGVYSFWDYQAGAWQKNNGIRIDHLMLSPEATNRFISANIEKHVRAWEKPSDHVPVTVTLAV</sequence>
<feature type="site" description="Transition state stabilizer" evidence="7">
    <location>
        <position position="188"/>
    </location>
</feature>
<dbReference type="PROSITE" id="PS51435">
    <property type="entry name" value="AP_NUCLEASE_F1_4"/>
    <property type="match status" value="1"/>
</dbReference>
<comment type="cofactor">
    <cofactor evidence="6">
        <name>Mg(2+)</name>
        <dbReference type="ChEBI" id="CHEBI:18420"/>
    </cofactor>
    <cofactor evidence="6">
        <name>Mn(2+)</name>
        <dbReference type="ChEBI" id="CHEBI:29035"/>
    </cofactor>
    <text evidence="6">Probably binds two magnesium or manganese ions per subunit.</text>
</comment>
<evidence type="ECO:0000256" key="6">
    <source>
        <dbReference type="PIRSR" id="PIRSR604808-2"/>
    </source>
</evidence>
<feature type="site" description="Important for catalytic activity" evidence="7">
    <location>
        <position position="257"/>
    </location>
</feature>
<feature type="binding site" evidence="6">
    <location>
        <position position="70"/>
    </location>
    <ligand>
        <name>Mg(2+)</name>
        <dbReference type="ChEBI" id="CHEBI:18420"/>
        <label>1</label>
    </ligand>
</feature>
<dbReference type="InterPro" id="IPR037493">
    <property type="entry name" value="ExoIII-like"/>
</dbReference>
<keyword evidence="6" id="KW-0464">Manganese</keyword>
<dbReference type="PANTHER" id="PTHR43250">
    <property type="entry name" value="EXODEOXYRIBONUCLEASE III"/>
    <property type="match status" value="1"/>
</dbReference>
<dbReference type="CDD" id="cd09086">
    <property type="entry name" value="ExoIII-like_AP-endo"/>
    <property type="match status" value="1"/>
</dbReference>
<organism evidence="9 10">
    <name type="scientific">Brucella abortus (strain S19)</name>
    <dbReference type="NCBI Taxonomy" id="430066"/>
    <lineage>
        <taxon>Bacteria</taxon>
        <taxon>Pseudomonadati</taxon>
        <taxon>Pseudomonadota</taxon>
        <taxon>Alphaproteobacteria</taxon>
        <taxon>Hyphomicrobiales</taxon>
        <taxon>Brucellaceae</taxon>
        <taxon>Brucella/Ochrobactrum group</taxon>
        <taxon>Brucella</taxon>
    </lineage>
</organism>
<dbReference type="NCBIfam" id="TIGR00195">
    <property type="entry name" value="exoDNase_III"/>
    <property type="match status" value="1"/>
</dbReference>
<dbReference type="InterPro" id="IPR020847">
    <property type="entry name" value="AP_endonuclease_F1_BS"/>
</dbReference>